<organism evidence="2">
    <name type="scientific">Fopius arisanus</name>
    <dbReference type="NCBI Taxonomy" id="64838"/>
    <lineage>
        <taxon>Eukaryota</taxon>
        <taxon>Metazoa</taxon>
        <taxon>Ecdysozoa</taxon>
        <taxon>Arthropoda</taxon>
        <taxon>Hexapoda</taxon>
        <taxon>Insecta</taxon>
        <taxon>Pterygota</taxon>
        <taxon>Neoptera</taxon>
        <taxon>Endopterygota</taxon>
        <taxon>Hymenoptera</taxon>
        <taxon>Apocrita</taxon>
        <taxon>Ichneumonoidea</taxon>
        <taxon>Braconidae</taxon>
        <taxon>Opiinae</taxon>
        <taxon>Fopius</taxon>
    </lineage>
</organism>
<evidence type="ECO:0000313" key="2">
    <source>
        <dbReference type="EMBL" id="JAG70446.1"/>
    </source>
</evidence>
<feature type="region of interest" description="Disordered" evidence="1">
    <location>
        <begin position="105"/>
        <end position="143"/>
    </location>
</feature>
<evidence type="ECO:0000256" key="1">
    <source>
        <dbReference type="SAM" id="MobiDB-lite"/>
    </source>
</evidence>
<feature type="region of interest" description="Disordered" evidence="1">
    <location>
        <begin position="374"/>
        <end position="397"/>
    </location>
</feature>
<dbReference type="AlphaFoldDB" id="A0A0C9QBQ7"/>
<gene>
    <name evidence="2" type="primary">miaA_1</name>
    <name evidence="2" type="ORF">g.41816</name>
</gene>
<dbReference type="PANTHER" id="PTHR33053:SF9">
    <property type="entry name" value="AGAP000105-PA"/>
    <property type="match status" value="1"/>
</dbReference>
<protein>
    <submittedName>
        <fullName evidence="2">MiaA_1 protein</fullName>
    </submittedName>
</protein>
<name>A0A0C9QBQ7_9HYME</name>
<dbReference type="EMBL" id="GBYB01000679">
    <property type="protein sequence ID" value="JAG70446.1"/>
    <property type="molecule type" value="Transcribed_RNA"/>
</dbReference>
<accession>A0A0C9QBQ7</accession>
<reference evidence="2" key="1">
    <citation type="submission" date="2015-01" db="EMBL/GenBank/DDBJ databases">
        <title>Transcriptome Assembly of Fopius arisanus.</title>
        <authorList>
            <person name="Geib S."/>
        </authorList>
    </citation>
    <scope>NUCLEOTIDE SEQUENCE</scope>
</reference>
<sequence>MSDPNRRKKILQLERVQRHRNKQRTEKVNADSRNNIDDEWLGKSLFENTCSRGELNNARTRCPPVNDGGETLNIQNHSLIPGDSDSHSEFCDGELDEHGFSNGNFIELPSESNNGIENPELFSSDGESENSVWGDEDDEDELRPASVTEDDIDTLDEFSSENPETEQLREWARRHHKVTHTQLTELLLIFRQRLLPELPKCAKTFLGTTSARYDIQVDPKDNSEFVYFNLTEQLKRQANPQLHIDRIIYLVINVDGLQLYKSSSKQFWPILCSIYSEENFYKPFPVAIYSGTSKPKNLDKFLEKFVDELNGVQRDGLFINNQKYRVCIKCFVCDRPARAFLKCIKHHGAYWACERCNVRGIRVAGRTTYPLDVSSEERTDDSFREQSNPEHHTGQSPLLKITPKINMVTSFVLDFMHLLCLGVMKKLIGYWLHNKSTRLNFSAQALLSALLLQFQNQIPCEFQRTTRSLTEIERFKATEFKFILLYAGPVIFKKVLPEIMYKHFLLLHVSCRILCSKTKALAECANAKRLLVKFVSLMPRIYGPASLIGNIHNLVHLADDVYHMAVPLSTITAFPFESTLGKMKRLLRQGNRPLSQICRRLHETFVINSTRVIPPQLIQIERQLLPDRTGKVIVKRVKYREATLTDKFPNNAVLLENNNLLEITNMHIPPGMNEIYISGQLLKKKKSLLSFPCNSEALEMWVITRAESTVKSYRLNQVSKKMITLKVNHQGKHKIYIMPLLHM</sequence>
<dbReference type="PANTHER" id="PTHR33053">
    <property type="entry name" value="PROTEIN, PUTATIVE-RELATED"/>
    <property type="match status" value="1"/>
</dbReference>
<feature type="compositionally biased region" description="Basic and acidic residues" evidence="1">
    <location>
        <begin position="375"/>
        <end position="393"/>
    </location>
</feature>
<proteinExistence type="predicted"/>